<keyword evidence="3" id="KW-0201">Cytochrome c-type biogenesis</keyword>
<evidence type="ECO:0000256" key="3">
    <source>
        <dbReference type="ARBA" id="ARBA00022748"/>
    </source>
</evidence>
<feature type="transmembrane region" description="Helical" evidence="6">
    <location>
        <begin position="36"/>
        <end position="56"/>
    </location>
</feature>
<reference evidence="8" key="1">
    <citation type="submission" date="2018-06" db="EMBL/GenBank/DDBJ databases">
        <authorList>
            <person name="Zhirakovskaya E."/>
        </authorList>
    </citation>
    <scope>NUCLEOTIDE SEQUENCE</scope>
</reference>
<dbReference type="PANTHER" id="PTHR31566:SF0">
    <property type="entry name" value="CYTOCHROME C BIOGENESIS PROTEIN CCS1, CHLOROPLASTIC"/>
    <property type="match status" value="1"/>
</dbReference>
<dbReference type="AlphaFoldDB" id="A0A3B0ZMH2"/>
<keyword evidence="4 6" id="KW-1133">Transmembrane helix</keyword>
<dbReference type="Pfam" id="PF05140">
    <property type="entry name" value="ResB"/>
    <property type="match status" value="1"/>
</dbReference>
<keyword evidence="2 6" id="KW-0812">Transmembrane</keyword>
<accession>A0A3B0ZMH2</accession>
<evidence type="ECO:0000256" key="6">
    <source>
        <dbReference type="SAM" id="Phobius"/>
    </source>
</evidence>
<feature type="transmembrane region" description="Helical" evidence="6">
    <location>
        <begin position="655"/>
        <end position="676"/>
    </location>
</feature>
<evidence type="ECO:0000256" key="5">
    <source>
        <dbReference type="ARBA" id="ARBA00023136"/>
    </source>
</evidence>
<dbReference type="EMBL" id="UOFL01000226">
    <property type="protein sequence ID" value="VAW81796.1"/>
    <property type="molecule type" value="Genomic_DNA"/>
</dbReference>
<gene>
    <name evidence="8" type="ORF">MNBD_GAMMA12-3190</name>
</gene>
<evidence type="ECO:0000256" key="4">
    <source>
        <dbReference type="ARBA" id="ARBA00022989"/>
    </source>
</evidence>
<organism evidence="8">
    <name type="scientific">hydrothermal vent metagenome</name>
    <dbReference type="NCBI Taxonomy" id="652676"/>
    <lineage>
        <taxon>unclassified sequences</taxon>
        <taxon>metagenomes</taxon>
        <taxon>ecological metagenomes</taxon>
    </lineage>
</organism>
<evidence type="ECO:0000313" key="8">
    <source>
        <dbReference type="EMBL" id="VAW81796.1"/>
    </source>
</evidence>
<proteinExistence type="predicted"/>
<dbReference type="InterPro" id="IPR023494">
    <property type="entry name" value="Cyt_c_bgen_Ccs1/CcsB/ResB"/>
</dbReference>
<dbReference type="InterPro" id="IPR007816">
    <property type="entry name" value="ResB-like_domain"/>
</dbReference>
<evidence type="ECO:0000256" key="2">
    <source>
        <dbReference type="ARBA" id="ARBA00022692"/>
    </source>
</evidence>
<evidence type="ECO:0000256" key="1">
    <source>
        <dbReference type="ARBA" id="ARBA00004141"/>
    </source>
</evidence>
<evidence type="ECO:0000259" key="7">
    <source>
        <dbReference type="Pfam" id="PF05140"/>
    </source>
</evidence>
<comment type="subcellular location">
    <subcellularLocation>
        <location evidence="1">Membrane</location>
        <topology evidence="1">Multi-pass membrane protein</topology>
    </subcellularLocation>
</comment>
<dbReference type="PANTHER" id="PTHR31566">
    <property type="entry name" value="CYTOCHROME C BIOGENESIS PROTEIN CCS1, CHLOROPLASTIC"/>
    <property type="match status" value="1"/>
</dbReference>
<feature type="domain" description="ResB-like" evidence="7">
    <location>
        <begin position="36"/>
        <end position="711"/>
    </location>
</feature>
<dbReference type="GO" id="GO:0016020">
    <property type="term" value="C:membrane"/>
    <property type="evidence" value="ECO:0007669"/>
    <property type="project" value="UniProtKB-SubCell"/>
</dbReference>
<keyword evidence="5 6" id="KW-0472">Membrane</keyword>
<protein>
    <submittedName>
        <fullName evidence="8">Cytochrome c-type biogenesis protein Ccs1/ResB</fullName>
    </submittedName>
</protein>
<name>A0A3B0ZMH2_9ZZZZ</name>
<dbReference type="GO" id="GO:0017004">
    <property type="term" value="P:cytochrome complex assembly"/>
    <property type="evidence" value="ECO:0007669"/>
    <property type="project" value="UniProtKB-KW"/>
</dbReference>
<feature type="transmembrane region" description="Helical" evidence="6">
    <location>
        <begin position="89"/>
        <end position="111"/>
    </location>
</feature>
<sequence length="729" mass="82929">MTVDNKSQQELQDTTAGLPAKGTSSFSLLIEFLGSMRLAIMLLVIIAVSAVIGTVLQQNKSYSDYISEFGSFWFEVFNALGLFDVYYSWWFIIILGFLVLSVSVCVVRYAPIMIREMREDRLTVKLLSLRAFKNNKEWQSNHSESETAAKAEEYLQSQGFKVKTKKQDGHTVVAAKQGHWNRLGYIFTHVAILLICLGGLIDGNIGLKFKELTGQVTIGKFNEPVNAKSILEISDSMSFRGKMDLAEGDSKENTFAIIQYRDGLLFQKLPFSVRLKEFKVFYYSTGMPKTFQSEIIVKDNDSGKEFSRKISVNHPLRHRGYAIYQSTFGDGGSLLKLNLTPMLSLKEKVIEKDIKIFRSYTLDVPAALAPNRIANKKQLEITGFKPINVIPAEKSKIEMPGKAVLQEHSTDVRVVRDKKFRNIGSSLTFKIRSANGQAQEYVNYGLPRVKDGVTYLISDMRPKLNLPIKRYFFPLDKNNSPKRYLMFRQMVLDRSQVKKLIQQYISQSGIGRQTQQPGNNKATNIQMKIAESINKMFYAFVRGGQDAVTQEMRKTFPTNLRPEKQKIAETQFTKTRTFFLSSIAGILRAVYYDALALEGYNNSDELTEFDKKFFVFSTQALLRSEDYPSPYFVQFTLKKHIESSGLQITRAPGTWFVYSGSGLLVIGIYMMFYVLLKRVWVYVYPANDNNGMNVVYAATCNRPDDSVAEYFTVLGEMCAKSIVDDKQQI</sequence>
<feature type="transmembrane region" description="Helical" evidence="6">
    <location>
        <begin position="183"/>
        <end position="201"/>
    </location>
</feature>